<protein>
    <submittedName>
        <fullName evidence="1">Uncharacterized protein</fullName>
    </submittedName>
</protein>
<organism evidence="1 2">
    <name type="scientific">Scortum barcoo</name>
    <name type="common">barcoo grunter</name>
    <dbReference type="NCBI Taxonomy" id="214431"/>
    <lineage>
        <taxon>Eukaryota</taxon>
        <taxon>Metazoa</taxon>
        <taxon>Chordata</taxon>
        <taxon>Craniata</taxon>
        <taxon>Vertebrata</taxon>
        <taxon>Euteleostomi</taxon>
        <taxon>Actinopterygii</taxon>
        <taxon>Neopterygii</taxon>
        <taxon>Teleostei</taxon>
        <taxon>Neoteleostei</taxon>
        <taxon>Acanthomorphata</taxon>
        <taxon>Eupercaria</taxon>
        <taxon>Centrarchiformes</taxon>
        <taxon>Terapontoidei</taxon>
        <taxon>Terapontidae</taxon>
        <taxon>Scortum</taxon>
    </lineage>
</organism>
<sequence length="351" mass="40019">MYVRIRREVFNTLDAYKYLKLGTCPINQGTKEHYYFLYLLKTDCGFKTESSADYHLINTVLCYKPTTPVLREMPFKIPLQCKYPRFFHSYKVGFYPKLQGGTVYKALQRRSSFTLTPLDASGNEITGAKTYTLGKPMYFEAKCPYSTAMSTAQRLYVNKCFMTASQDPSSNPKYTVIDNKGCMVDGKVTKQSKFLTGASKMVQKFSVDAMIFKDMASTSSSPQQLYMHCDISLGKLTPTASSKACNFDSESKKWKELYGDDCVCMCCDSTCSSNQPKGKLHFFLHMIHNEMQSVTSRNIISSHSWKVDLSSKDRYVEDNAQMKSFGADTFSLEDPDIAEHSGFLNYWDHDY</sequence>
<comment type="caution">
    <text evidence="1">The sequence shown here is derived from an EMBL/GenBank/DDBJ whole genome shotgun (WGS) entry which is preliminary data.</text>
</comment>
<proteinExistence type="predicted"/>
<evidence type="ECO:0000313" key="1">
    <source>
        <dbReference type="EMBL" id="KAI3352847.1"/>
    </source>
</evidence>
<dbReference type="Proteomes" id="UP000831701">
    <property type="component" value="Chromosome 23"/>
</dbReference>
<keyword evidence="2" id="KW-1185">Reference proteome</keyword>
<gene>
    <name evidence="1" type="ORF">L3Q82_019423</name>
</gene>
<dbReference type="EMBL" id="CM041553">
    <property type="protein sequence ID" value="KAI3352847.1"/>
    <property type="molecule type" value="Genomic_DNA"/>
</dbReference>
<evidence type="ECO:0000313" key="2">
    <source>
        <dbReference type="Proteomes" id="UP000831701"/>
    </source>
</evidence>
<name>A0ACB8VB41_9TELE</name>
<accession>A0ACB8VB41</accession>
<reference evidence="1" key="1">
    <citation type="submission" date="2022-04" db="EMBL/GenBank/DDBJ databases">
        <title>Jade perch genome.</title>
        <authorList>
            <person name="Chao B."/>
        </authorList>
    </citation>
    <scope>NUCLEOTIDE SEQUENCE</scope>
    <source>
        <strain evidence="1">CB-2022</strain>
    </source>
</reference>